<evidence type="ECO:0000256" key="5">
    <source>
        <dbReference type="ARBA" id="ARBA00016318"/>
    </source>
</evidence>
<comment type="similarity">
    <text evidence="2 14">Belongs to the HisA/HisF family.</text>
</comment>
<dbReference type="GO" id="GO:0000105">
    <property type="term" value="P:L-histidine biosynthetic process"/>
    <property type="evidence" value="ECO:0007669"/>
    <property type="project" value="UniProtKB-KW"/>
</dbReference>
<dbReference type="Gene3D" id="3.20.20.70">
    <property type="entry name" value="Aldolase class I"/>
    <property type="match status" value="1"/>
</dbReference>
<evidence type="ECO:0000256" key="9">
    <source>
        <dbReference type="ARBA" id="ARBA00025475"/>
    </source>
</evidence>
<dbReference type="Pfam" id="PF00977">
    <property type="entry name" value="His_biosynth"/>
    <property type="match status" value="1"/>
</dbReference>
<organism evidence="15">
    <name type="scientific">Ornithinibacillus sp. 4-3</name>
    <dbReference type="NCBI Taxonomy" id="3231488"/>
    <lineage>
        <taxon>Bacteria</taxon>
        <taxon>Bacillati</taxon>
        <taxon>Bacillota</taxon>
        <taxon>Bacilli</taxon>
        <taxon>Bacillales</taxon>
        <taxon>Bacillaceae</taxon>
        <taxon>Ornithinibacillus</taxon>
    </lineage>
</organism>
<dbReference type="SUPFAM" id="SSF51366">
    <property type="entry name" value="Ribulose-phoshate binding barrel"/>
    <property type="match status" value="1"/>
</dbReference>
<dbReference type="GO" id="GO:0016829">
    <property type="term" value="F:lyase activity"/>
    <property type="evidence" value="ECO:0007669"/>
    <property type="project" value="UniProtKB-KW"/>
</dbReference>
<dbReference type="InterPro" id="IPR006062">
    <property type="entry name" value="His_biosynth"/>
</dbReference>
<dbReference type="AlphaFoldDB" id="A0AB39HSU3"/>
<dbReference type="RefSeq" id="WP_368654092.1">
    <property type="nucleotide sequence ID" value="NZ_CP162599.1"/>
</dbReference>
<dbReference type="InterPro" id="IPR004651">
    <property type="entry name" value="HisF"/>
</dbReference>
<sequence>MRIIPCLDVDKGKVVKGKKFVDIQEIADPIVLAKKYVEDGADELVFYDITASTEDRELFLDTIQEIRKITPIPFMVGGGIKSLQDIENLIQIGVDKFSINSAAINNLDFIKQAAEQYGSERIILSMDVKKVGPGKWNVFAKGGQQDTGIDAIEWAVQGEQAGAGEVVLNSIDADGVKEGYDLELTRTIAEKINIPVIASGGAGKKEDFLLALTEGKATGALGASVFHYNELIISDIKDYISKQLNGAEEE</sequence>
<evidence type="ECO:0000256" key="8">
    <source>
        <dbReference type="ARBA" id="ARBA00023239"/>
    </source>
</evidence>
<reference evidence="15" key="1">
    <citation type="submission" date="2024-07" db="EMBL/GenBank/DDBJ databases">
        <title>Halotolerant mesophilic bacterium Ornithinibacillus sp. 4-3, sp. nov., isolated from soil.</title>
        <authorList>
            <person name="Sidarenka A.V."/>
            <person name="Guliayeva D.E."/>
            <person name="Leanovich S.I."/>
            <person name="Hileuskaya K.S."/>
            <person name="Akhremchuk A.E."/>
            <person name="Sikolenko M.A."/>
            <person name="Valentovich L.N."/>
        </authorList>
    </citation>
    <scope>NUCLEOTIDE SEQUENCE</scope>
    <source>
        <strain evidence="15">4-3</strain>
    </source>
</reference>
<dbReference type="GO" id="GO:0000107">
    <property type="term" value="F:imidazoleglycerol-phosphate synthase activity"/>
    <property type="evidence" value="ECO:0007669"/>
    <property type="project" value="InterPro"/>
</dbReference>
<dbReference type="InterPro" id="IPR011060">
    <property type="entry name" value="RibuloseP-bd_barrel"/>
</dbReference>
<evidence type="ECO:0000256" key="7">
    <source>
        <dbReference type="ARBA" id="ARBA00023102"/>
    </source>
</evidence>
<proteinExistence type="inferred from homology"/>
<evidence type="ECO:0000256" key="14">
    <source>
        <dbReference type="RuleBase" id="RU003657"/>
    </source>
</evidence>
<dbReference type="InterPro" id="IPR013785">
    <property type="entry name" value="Aldolase_TIM"/>
</dbReference>
<dbReference type="PANTHER" id="PTHR21235:SF2">
    <property type="entry name" value="IMIDAZOLE GLYCEROL PHOSPHATE SYNTHASE HISHF"/>
    <property type="match status" value="1"/>
</dbReference>
<gene>
    <name evidence="15" type="primary">hisF</name>
    <name evidence="15" type="ORF">AB4Y30_03365</name>
</gene>
<comment type="catalytic activity">
    <reaction evidence="13">
        <text>5-[(5-phospho-1-deoxy-D-ribulos-1-ylimino)methylamino]-1-(5-phospho-beta-D-ribosyl)imidazole-4-carboxamide + L-glutamine = D-erythro-1-(imidazol-4-yl)glycerol 3-phosphate + 5-amino-1-(5-phospho-beta-D-ribosyl)imidazole-4-carboxamide + L-glutamate + H(+)</text>
        <dbReference type="Rhea" id="RHEA:24793"/>
        <dbReference type="ChEBI" id="CHEBI:15378"/>
        <dbReference type="ChEBI" id="CHEBI:29985"/>
        <dbReference type="ChEBI" id="CHEBI:58278"/>
        <dbReference type="ChEBI" id="CHEBI:58359"/>
        <dbReference type="ChEBI" id="CHEBI:58475"/>
        <dbReference type="ChEBI" id="CHEBI:58525"/>
        <dbReference type="EC" id="4.3.2.10"/>
    </reaction>
</comment>
<keyword evidence="7 14" id="KW-0368">Histidine biosynthesis</keyword>
<evidence type="ECO:0000256" key="4">
    <source>
        <dbReference type="ARBA" id="ARBA00012809"/>
    </source>
</evidence>
<dbReference type="EC" id="4.3.2.10" evidence="4"/>
<dbReference type="EMBL" id="CP162599">
    <property type="protein sequence ID" value="XDK33410.1"/>
    <property type="molecule type" value="Genomic_DNA"/>
</dbReference>
<evidence type="ECO:0000256" key="6">
    <source>
        <dbReference type="ARBA" id="ARBA00022605"/>
    </source>
</evidence>
<evidence type="ECO:0000256" key="1">
    <source>
        <dbReference type="ARBA" id="ARBA00005091"/>
    </source>
</evidence>
<evidence type="ECO:0000256" key="11">
    <source>
        <dbReference type="ARBA" id="ARBA00031409"/>
    </source>
</evidence>
<dbReference type="InterPro" id="IPR050064">
    <property type="entry name" value="IGPS_HisA/HisF"/>
</dbReference>
<dbReference type="NCBIfam" id="TIGR00735">
    <property type="entry name" value="hisF"/>
    <property type="match status" value="1"/>
</dbReference>
<accession>A0AB39HSU3</accession>
<evidence type="ECO:0000256" key="3">
    <source>
        <dbReference type="ARBA" id="ARBA00011152"/>
    </source>
</evidence>
<keyword evidence="6 14" id="KW-0028">Amino-acid biosynthesis</keyword>
<evidence type="ECO:0000256" key="10">
    <source>
        <dbReference type="ARBA" id="ARBA00030264"/>
    </source>
</evidence>
<name>A0AB39HSU3_9BACI</name>
<evidence type="ECO:0000256" key="13">
    <source>
        <dbReference type="ARBA" id="ARBA00047838"/>
    </source>
</evidence>
<keyword evidence="8 15" id="KW-0456">Lyase</keyword>
<dbReference type="CDD" id="cd04731">
    <property type="entry name" value="HisF"/>
    <property type="match status" value="1"/>
</dbReference>
<evidence type="ECO:0000256" key="12">
    <source>
        <dbReference type="ARBA" id="ARBA00032401"/>
    </source>
</evidence>
<dbReference type="PANTHER" id="PTHR21235">
    <property type="entry name" value="IMIDAZOLE GLYCEROL PHOSPHATE SYNTHASE SUBUNIT HISF/H IGP SYNTHASE SUBUNIT HISF/H"/>
    <property type="match status" value="1"/>
</dbReference>
<comment type="function">
    <text evidence="9">IGPS catalyzes the conversion of PRFAR and glutamine to IGP, AICAR and glutamate. The HisF subunit catalyzes the cyclization activity that produces IGP and AICAR from PRFAR using the ammonia provided by the HisH subunit.</text>
</comment>
<evidence type="ECO:0000256" key="2">
    <source>
        <dbReference type="ARBA" id="ARBA00009667"/>
    </source>
</evidence>
<evidence type="ECO:0000313" key="15">
    <source>
        <dbReference type="EMBL" id="XDK33410.1"/>
    </source>
</evidence>
<comment type="subunit">
    <text evidence="3">Heterodimer of HisH and HisF.</text>
</comment>
<protein>
    <recommendedName>
        <fullName evidence="5">Imidazole glycerol phosphate synthase subunit HisF</fullName>
        <ecNumber evidence="4">4.3.2.10</ecNumber>
    </recommendedName>
    <alternativeName>
        <fullName evidence="10">IGP synthase cyclase subunit</fullName>
    </alternativeName>
    <alternativeName>
        <fullName evidence="11">IGP synthase subunit HisF</fullName>
    </alternativeName>
    <alternativeName>
        <fullName evidence="12">ImGP synthase subunit HisF</fullName>
    </alternativeName>
</protein>
<comment type="pathway">
    <text evidence="1">Amino-acid biosynthesis; L-histidine biosynthesis; L-histidine from 5-phospho-alpha-D-ribose 1-diphosphate: step 5/9.</text>
</comment>